<accession>A0A8H3PH75</accession>
<evidence type="ECO:0000313" key="3">
    <source>
        <dbReference type="Proteomes" id="UP000664203"/>
    </source>
</evidence>
<feature type="compositionally biased region" description="Basic and acidic residues" evidence="1">
    <location>
        <begin position="517"/>
        <end position="532"/>
    </location>
</feature>
<dbReference type="Proteomes" id="UP000664203">
    <property type="component" value="Unassembled WGS sequence"/>
</dbReference>
<organism evidence="2 3">
    <name type="scientific">Alectoria fallacina</name>
    <dbReference type="NCBI Taxonomy" id="1903189"/>
    <lineage>
        <taxon>Eukaryota</taxon>
        <taxon>Fungi</taxon>
        <taxon>Dikarya</taxon>
        <taxon>Ascomycota</taxon>
        <taxon>Pezizomycotina</taxon>
        <taxon>Lecanoromycetes</taxon>
        <taxon>OSLEUM clade</taxon>
        <taxon>Lecanoromycetidae</taxon>
        <taxon>Lecanorales</taxon>
        <taxon>Lecanorineae</taxon>
        <taxon>Parmeliaceae</taxon>
        <taxon>Alectoria</taxon>
    </lineage>
</organism>
<reference evidence="2" key="1">
    <citation type="submission" date="2021-03" db="EMBL/GenBank/DDBJ databases">
        <authorList>
            <person name="Tagirdzhanova G."/>
        </authorList>
    </citation>
    <scope>NUCLEOTIDE SEQUENCE</scope>
</reference>
<dbReference type="EMBL" id="CAJPDR010000611">
    <property type="protein sequence ID" value="CAF9940608.1"/>
    <property type="molecule type" value="Genomic_DNA"/>
</dbReference>
<evidence type="ECO:0000256" key="1">
    <source>
        <dbReference type="SAM" id="MobiDB-lite"/>
    </source>
</evidence>
<feature type="compositionally biased region" description="Polar residues" evidence="1">
    <location>
        <begin position="641"/>
        <end position="655"/>
    </location>
</feature>
<evidence type="ECO:0000313" key="2">
    <source>
        <dbReference type="EMBL" id="CAF9940608.1"/>
    </source>
</evidence>
<dbReference type="InterPro" id="IPR054208">
    <property type="entry name" value="DUF6914"/>
</dbReference>
<comment type="caution">
    <text evidence="2">The sequence shown here is derived from an EMBL/GenBank/DDBJ whole genome shotgun (WGS) entry which is preliminary data.</text>
</comment>
<protein>
    <submittedName>
        <fullName evidence="2">Uncharacterized protein</fullName>
    </submittedName>
</protein>
<keyword evidence="3" id="KW-1185">Reference proteome</keyword>
<proteinExistence type="predicted"/>
<name>A0A8H3PH75_9LECA</name>
<dbReference type="Pfam" id="PF21858">
    <property type="entry name" value="DUF6914"/>
    <property type="match status" value="2"/>
</dbReference>
<dbReference type="AlphaFoldDB" id="A0A8H3PH75"/>
<sequence>MLGPTFLTTAQQRTRVNMFGITNTEYTQTAITDPVLYIALYSTGDAPSEVDDYHWTFIVGPSHEEADSKGTLYNMEPRRTPDYNRPYGDEWGWLYNQPTIPLRGQRDLLVRLMIAEVADMNMLQAVVLRWGERITMREQVEWMSVRWVKDVLKSLDEEEGCLGRRMRSFESVEAKGRRLAETEEEKQKGYCLLDTRVSTRTFFERERATTLLSTATVDIAIKYPVLYVAVYKKDRSPHENDEYHWAFLIGPSNETAESEGICCGVEVHLDSDGRPIWNYNQTIVPLRGEDDLLARLLIADIVDLGPLGEIIRDHDTTPTTERTDSMAEGLEWNSLTWVRERLEMLERKPECFAYKCHDFSVFEREGRSLAEGLGQQRKKGVRPFGDKVRTRSLVYGLEKPDEDENEVAIKLDLARGEPNTISRAIQIGTGVLSAAAFELRRRVAKRQNRNINDEQQEEAVFRFKRSEDTTTTLAEREKTEDIEKGKEIVRADEEGKGTAAGPEGARVTTISFASLNKPEKTSEGKEVAKEVKEDEDETESEDDEDEDEEEDEGEKEKDEEEKDEEEKDEEKDEENDEDDDDDDDGDGNDKDDNDDSDDDGEDEEDENETESEDDDEDEAEDEEGDEGNGGSDKQHAKNRDVQTTVGSISTITLSR</sequence>
<feature type="compositionally biased region" description="Acidic residues" evidence="1">
    <location>
        <begin position="533"/>
        <end position="626"/>
    </location>
</feature>
<feature type="compositionally biased region" description="Basic and acidic residues" evidence="1">
    <location>
        <begin position="463"/>
        <end position="496"/>
    </location>
</feature>
<feature type="region of interest" description="Disordered" evidence="1">
    <location>
        <begin position="463"/>
        <end position="655"/>
    </location>
</feature>
<gene>
    <name evidence="2" type="ORF">ALECFALPRED_008773</name>
</gene>
<dbReference type="OrthoDB" id="2679825at2759"/>